<feature type="binding site" evidence="6">
    <location>
        <position position="202"/>
    </location>
    <ligand>
        <name>FAD</name>
        <dbReference type="ChEBI" id="CHEBI:57692"/>
    </ligand>
</feature>
<keyword evidence="5" id="KW-0560">Oxidoreductase</keyword>
<evidence type="ECO:0000256" key="1">
    <source>
        <dbReference type="ARBA" id="ARBA00001974"/>
    </source>
</evidence>
<keyword evidence="4 6" id="KW-0274">FAD</keyword>
<comment type="cofactor">
    <cofactor evidence="1 6">
        <name>FAD</name>
        <dbReference type="ChEBI" id="CHEBI:57692"/>
    </cofactor>
</comment>
<feature type="binding site" evidence="6">
    <location>
        <position position="271"/>
    </location>
    <ligand>
        <name>FAD</name>
        <dbReference type="ChEBI" id="CHEBI:57692"/>
    </ligand>
</feature>
<dbReference type="OrthoDB" id="432685at2759"/>
<dbReference type="CDD" id="cd06183">
    <property type="entry name" value="cyt_b5_reduct_like"/>
    <property type="match status" value="1"/>
</dbReference>
<dbReference type="InterPro" id="IPR017927">
    <property type="entry name" value="FAD-bd_FR_type"/>
</dbReference>
<proteinExistence type="inferred from homology"/>
<dbReference type="Proteomes" id="UP000319731">
    <property type="component" value="Unassembled WGS sequence"/>
</dbReference>
<dbReference type="EMBL" id="QEAO01000005">
    <property type="protein sequence ID" value="TPX36156.1"/>
    <property type="molecule type" value="Genomic_DNA"/>
</dbReference>
<organism evidence="9 10">
    <name type="scientific">Synchytrium microbalum</name>
    <dbReference type="NCBI Taxonomy" id="1806994"/>
    <lineage>
        <taxon>Eukaryota</taxon>
        <taxon>Fungi</taxon>
        <taxon>Fungi incertae sedis</taxon>
        <taxon>Chytridiomycota</taxon>
        <taxon>Chytridiomycota incertae sedis</taxon>
        <taxon>Chytridiomycetes</taxon>
        <taxon>Synchytriales</taxon>
        <taxon>Synchytriaceae</taxon>
        <taxon>Synchytrium</taxon>
    </lineage>
</organism>
<dbReference type="PANTHER" id="PTHR19370:SF184">
    <property type="entry name" value="NADH-CYTOCHROME B5 REDUCTASE-LIKE"/>
    <property type="match status" value="1"/>
</dbReference>
<dbReference type="PROSITE" id="PS51384">
    <property type="entry name" value="FAD_FR"/>
    <property type="match status" value="1"/>
</dbReference>
<dbReference type="Gene3D" id="2.40.30.10">
    <property type="entry name" value="Translation factors"/>
    <property type="match status" value="1"/>
</dbReference>
<comment type="similarity">
    <text evidence="2">Belongs to the flavoprotein pyridine nucleotide cytochrome reductase family.</text>
</comment>
<dbReference type="SUPFAM" id="SSF63380">
    <property type="entry name" value="Riboflavin synthase domain-like"/>
    <property type="match status" value="1"/>
</dbReference>
<dbReference type="STRING" id="1806994.A0A507CDN4"/>
<dbReference type="Gene3D" id="3.40.50.80">
    <property type="entry name" value="Nucleotide-binding domain of ferredoxin-NADP reductase (FNR) module"/>
    <property type="match status" value="1"/>
</dbReference>
<dbReference type="InterPro" id="IPR001433">
    <property type="entry name" value="OxRdtase_FAD/NAD-bd"/>
</dbReference>
<dbReference type="Pfam" id="PF00970">
    <property type="entry name" value="FAD_binding_6"/>
    <property type="match status" value="1"/>
</dbReference>
<protein>
    <recommendedName>
        <fullName evidence="8">FAD-binding FR-type domain-containing protein</fullName>
    </recommendedName>
</protein>
<name>A0A507CDN4_9FUNG</name>
<feature type="binding site" evidence="6">
    <location>
        <position position="200"/>
    </location>
    <ligand>
        <name>FAD</name>
        <dbReference type="ChEBI" id="CHEBI:57692"/>
    </ligand>
</feature>
<dbReference type="PANTHER" id="PTHR19370">
    <property type="entry name" value="NADH-CYTOCHROME B5 REDUCTASE"/>
    <property type="match status" value="1"/>
</dbReference>
<evidence type="ECO:0000256" key="5">
    <source>
        <dbReference type="ARBA" id="ARBA00023002"/>
    </source>
</evidence>
<gene>
    <name evidence="9" type="ORF">SmJEL517_g01418</name>
</gene>
<dbReference type="AlphaFoldDB" id="A0A507CDN4"/>
<feature type="compositionally biased region" description="Low complexity" evidence="7">
    <location>
        <begin position="489"/>
        <end position="502"/>
    </location>
</feature>
<evidence type="ECO:0000256" key="4">
    <source>
        <dbReference type="ARBA" id="ARBA00022827"/>
    </source>
</evidence>
<feature type="binding site" evidence="6">
    <location>
        <position position="227"/>
    </location>
    <ligand>
        <name>FAD</name>
        <dbReference type="ChEBI" id="CHEBI:57692"/>
    </ligand>
</feature>
<evidence type="ECO:0000256" key="7">
    <source>
        <dbReference type="SAM" id="MobiDB-lite"/>
    </source>
</evidence>
<dbReference type="RefSeq" id="XP_031026469.1">
    <property type="nucleotide sequence ID" value="XM_031167346.1"/>
</dbReference>
<feature type="binding site" evidence="6">
    <location>
        <position position="201"/>
    </location>
    <ligand>
        <name>FAD</name>
        <dbReference type="ChEBI" id="CHEBI:57692"/>
    </ligand>
</feature>
<dbReference type="InterPro" id="IPR001834">
    <property type="entry name" value="CBR-like"/>
</dbReference>
<feature type="compositionally biased region" description="Low complexity" evidence="7">
    <location>
        <begin position="530"/>
        <end position="552"/>
    </location>
</feature>
<evidence type="ECO:0000256" key="6">
    <source>
        <dbReference type="PIRSR" id="PIRSR601834-1"/>
    </source>
</evidence>
<feature type="compositionally biased region" description="Acidic residues" evidence="7">
    <location>
        <begin position="503"/>
        <end position="513"/>
    </location>
</feature>
<feature type="region of interest" description="Disordered" evidence="7">
    <location>
        <begin position="489"/>
        <end position="630"/>
    </location>
</feature>
<dbReference type="SUPFAM" id="SSF52343">
    <property type="entry name" value="Ferredoxin reductase-like, C-terminal NADP-linked domain"/>
    <property type="match status" value="1"/>
</dbReference>
<dbReference type="InterPro" id="IPR008333">
    <property type="entry name" value="Cbr1-like_FAD-bd_dom"/>
</dbReference>
<dbReference type="InterPro" id="IPR017938">
    <property type="entry name" value="Riboflavin_synthase-like_b-brl"/>
</dbReference>
<dbReference type="PRINTS" id="PR00406">
    <property type="entry name" value="CYTB5RDTASE"/>
</dbReference>
<dbReference type="GeneID" id="42002643"/>
<evidence type="ECO:0000256" key="3">
    <source>
        <dbReference type="ARBA" id="ARBA00022630"/>
    </source>
</evidence>
<dbReference type="Pfam" id="PF00175">
    <property type="entry name" value="NAD_binding_1"/>
    <property type="match status" value="1"/>
</dbReference>
<feature type="binding site" evidence="6">
    <location>
        <position position="225"/>
    </location>
    <ligand>
        <name>FAD</name>
        <dbReference type="ChEBI" id="CHEBI:57692"/>
    </ligand>
</feature>
<feature type="compositionally biased region" description="Low complexity" evidence="7">
    <location>
        <begin position="617"/>
        <end position="630"/>
    </location>
</feature>
<evidence type="ECO:0000313" key="9">
    <source>
        <dbReference type="EMBL" id="TPX36156.1"/>
    </source>
</evidence>
<evidence type="ECO:0000313" key="10">
    <source>
        <dbReference type="Proteomes" id="UP000319731"/>
    </source>
</evidence>
<keyword evidence="3 6" id="KW-0285">Flavoprotein</keyword>
<dbReference type="InterPro" id="IPR039261">
    <property type="entry name" value="FNR_nucleotide-bd"/>
</dbReference>
<dbReference type="GO" id="GO:0016491">
    <property type="term" value="F:oxidoreductase activity"/>
    <property type="evidence" value="ECO:0007669"/>
    <property type="project" value="UniProtKB-KW"/>
</dbReference>
<sequence length="798" mass="88287">MSADDAIALFKQRLVEVKARSRRVFDPALAPGVYRRDDAWEIRPCLQPIKPAPDQCCGTGESTQIFLTPSIEFISFVSGCTPCVYDVFRDEVDVYNRNTQTLNDELKRRLVSVEDLGDFVLINKASDDELLSNNAEVVLVAKEYRPFTITEVLRVGSCGLHIVGQVPPDPVLRIERRLNLSASQHLLCRLHAENGESVTRPYTPTTHPHVFGRFDLMVKLYPSGKMSHLLESLKPGSTVDMRGPIDPIDEVTYTPGMARHIILIAGGSGITPFYQILLSIEAKQPIFPTRSTLIYSARTVEDLWLRKDIDTIARRSAGRIAANYVISKHISKHQRIPNLKLPYGQRLTRQTLELLLPAVLDLENESTIRVNEDGVLDYVVMICGPESFNKDVSCWMKELGYERIHKQIHGCNLLAIVDAMPRTRVSFSESMEANGKITEYHENASSSGKFRKNYSVTVSTDSLEYTYTNISHELLMSYLRSDRNRVHLASSSPLEPSSSEPALDPESDDAMVDDDLRPHHDHRPASIVNSTKSESHAAATSSSSPDSKQTPTNNTPQKRKKNSKNQRTDSSDDDPTPVVVNDKKPSQQVMQRKQKRQKTDDSNNSGSAARLVKTEESSSASAVTPVVTPSPFMCAAPTVSMTPAVNPTSTSTFGSASSPPPHKVLKGNDLALLGNDGQDSGRFLELIRQGSQVVSFTQTFGLSVLIVMPSGKIQRFPFVMEDISKYSYAMELYATKPPNSDKLYHTAGATIAGCLSFGGKIVYAEKVSRNVVYIRRGDSAEVETLFDVGTLTFNAIVG</sequence>
<feature type="binding site" evidence="6">
    <location>
        <position position="226"/>
    </location>
    <ligand>
        <name>FAD</name>
        <dbReference type="ChEBI" id="CHEBI:57692"/>
    </ligand>
</feature>
<keyword evidence="10" id="KW-1185">Reference proteome</keyword>
<comment type="caution">
    <text evidence="9">The sequence shown here is derived from an EMBL/GenBank/DDBJ whole genome shotgun (WGS) entry which is preliminary data.</text>
</comment>
<evidence type="ECO:0000259" key="8">
    <source>
        <dbReference type="PROSITE" id="PS51384"/>
    </source>
</evidence>
<reference evidence="9 10" key="1">
    <citation type="journal article" date="2019" name="Sci. Rep.">
        <title>Comparative genomics of chytrid fungi reveal insights into the obligate biotrophic and pathogenic lifestyle of Synchytrium endobioticum.</title>
        <authorList>
            <person name="van de Vossenberg B.T.L.H."/>
            <person name="Warris S."/>
            <person name="Nguyen H.D.T."/>
            <person name="van Gent-Pelzer M.P.E."/>
            <person name="Joly D.L."/>
            <person name="van de Geest H.C."/>
            <person name="Bonants P.J.M."/>
            <person name="Smith D.S."/>
            <person name="Levesque C.A."/>
            <person name="van der Lee T.A.J."/>
        </authorList>
    </citation>
    <scope>NUCLEOTIDE SEQUENCE [LARGE SCALE GENOMIC DNA]</scope>
    <source>
        <strain evidence="9 10">JEL517</strain>
    </source>
</reference>
<accession>A0A507CDN4</accession>
<feature type="binding site" evidence="6">
    <location>
        <position position="219"/>
    </location>
    <ligand>
        <name>FAD</name>
        <dbReference type="ChEBI" id="CHEBI:57692"/>
    </ligand>
</feature>
<feature type="domain" description="FAD-binding FR-type" evidence="8">
    <location>
        <begin position="142"/>
        <end position="251"/>
    </location>
</feature>
<evidence type="ECO:0000256" key="2">
    <source>
        <dbReference type="ARBA" id="ARBA00006105"/>
    </source>
</evidence>